<sequence>MIELVEPATGEVFTAVEPTDPAALDAIVADAAAAQWSWAAADPAYRAHVLRAIADGIEREREELARLESRNVGMPIADARDAVAGVVATFRYYSAAPERLLGDTIPVAGGIDVTFREPIGVVGLVTPWNFPLSIASWKVAPALAAGNAVVLKPAELTPLTAIELERIARTAGLPDHLLTVVNGPGPTLGRALVEHPGIGKIAFTGSTKVGRDIAARAATGIKRVTLELGGKSAAIIFPDADLDAATTGLVGGAFGNAGQDCCARSRVFVHASVRRQFLDRLAAVVAGITVGDPLAEGTRMGPLVSARQRDRVAALVADSPVLFRGTAPDGPGHWYAPTVLHPVADEHPVAREEIFGPVISVHEFTGEDEVVRRANATVYGLAGSVWTADLGRALRVARGIEAGALAVNSYTSVRITTPFGGFKQSGLGRELGPYALDAYTETKNVYLRTEA</sequence>
<gene>
    <name evidence="6" type="primary">feaB</name>
    <name evidence="6" type="ORF">Prubr_28260</name>
</gene>
<dbReference type="PROSITE" id="PS00070">
    <property type="entry name" value="ALDEHYDE_DEHYDR_CYS"/>
    <property type="match status" value="1"/>
</dbReference>
<feature type="active site" evidence="3">
    <location>
        <position position="227"/>
    </location>
</feature>
<dbReference type="FunFam" id="3.40.605.10:FF:000007">
    <property type="entry name" value="NAD/NADP-dependent betaine aldehyde dehydrogenase"/>
    <property type="match status" value="1"/>
</dbReference>
<evidence type="ECO:0000259" key="5">
    <source>
        <dbReference type="Pfam" id="PF00171"/>
    </source>
</evidence>
<dbReference type="FunFam" id="3.40.605.10:FF:000026">
    <property type="entry name" value="Aldehyde dehydrogenase, putative"/>
    <property type="match status" value="1"/>
</dbReference>
<evidence type="ECO:0000256" key="3">
    <source>
        <dbReference type="PROSITE-ProRule" id="PRU10007"/>
    </source>
</evidence>
<name>A0A810N2P5_9ACTN</name>
<feature type="domain" description="Aldehyde dehydrogenase" evidence="5">
    <location>
        <begin position="2"/>
        <end position="445"/>
    </location>
</feature>
<dbReference type="Gene3D" id="3.40.605.10">
    <property type="entry name" value="Aldehyde Dehydrogenase, Chain A, domain 1"/>
    <property type="match status" value="1"/>
</dbReference>
<protein>
    <submittedName>
        <fullName evidence="6">Phenylacetaldehyde dehydrogenase</fullName>
    </submittedName>
</protein>
<dbReference type="PANTHER" id="PTHR11699">
    <property type="entry name" value="ALDEHYDE DEHYDROGENASE-RELATED"/>
    <property type="match status" value="1"/>
</dbReference>
<dbReference type="InterPro" id="IPR015590">
    <property type="entry name" value="Aldehyde_DH_dom"/>
</dbReference>
<dbReference type="Gene3D" id="3.40.309.10">
    <property type="entry name" value="Aldehyde Dehydrogenase, Chain A, domain 2"/>
    <property type="match status" value="1"/>
</dbReference>
<dbReference type="KEGG" id="pry:Prubr_28260"/>
<dbReference type="InterPro" id="IPR016160">
    <property type="entry name" value="Ald_DH_CS_CYS"/>
</dbReference>
<evidence type="ECO:0000313" key="7">
    <source>
        <dbReference type="Proteomes" id="UP000680866"/>
    </source>
</evidence>
<reference evidence="6" key="1">
    <citation type="submission" date="2020-08" db="EMBL/GenBank/DDBJ databases">
        <title>Whole genome shotgun sequence of Polymorphospora rubra NBRC 101157.</title>
        <authorList>
            <person name="Komaki H."/>
            <person name="Tamura T."/>
        </authorList>
    </citation>
    <scope>NUCLEOTIDE SEQUENCE</scope>
    <source>
        <strain evidence="6">NBRC 101157</strain>
    </source>
</reference>
<organism evidence="6 7">
    <name type="scientific">Polymorphospora rubra</name>
    <dbReference type="NCBI Taxonomy" id="338584"/>
    <lineage>
        <taxon>Bacteria</taxon>
        <taxon>Bacillati</taxon>
        <taxon>Actinomycetota</taxon>
        <taxon>Actinomycetes</taxon>
        <taxon>Micromonosporales</taxon>
        <taxon>Micromonosporaceae</taxon>
        <taxon>Polymorphospora</taxon>
    </lineage>
</organism>
<dbReference type="RefSeq" id="WP_212825492.1">
    <property type="nucleotide sequence ID" value="NZ_AP023359.1"/>
</dbReference>
<keyword evidence="7" id="KW-1185">Reference proteome</keyword>
<dbReference type="PROSITE" id="PS00687">
    <property type="entry name" value="ALDEHYDE_DEHYDR_GLU"/>
    <property type="match status" value="1"/>
</dbReference>
<dbReference type="CDD" id="cd07078">
    <property type="entry name" value="ALDH"/>
    <property type="match status" value="1"/>
</dbReference>
<evidence type="ECO:0000256" key="4">
    <source>
        <dbReference type="RuleBase" id="RU003345"/>
    </source>
</evidence>
<keyword evidence="2 4" id="KW-0560">Oxidoreductase</keyword>
<dbReference type="InterPro" id="IPR016162">
    <property type="entry name" value="Ald_DH_N"/>
</dbReference>
<dbReference type="SUPFAM" id="SSF53720">
    <property type="entry name" value="ALDH-like"/>
    <property type="match status" value="1"/>
</dbReference>
<dbReference type="GO" id="GO:0016620">
    <property type="term" value="F:oxidoreductase activity, acting on the aldehyde or oxo group of donors, NAD or NADP as acceptor"/>
    <property type="evidence" value="ECO:0007669"/>
    <property type="project" value="InterPro"/>
</dbReference>
<dbReference type="InterPro" id="IPR016161">
    <property type="entry name" value="Ald_DH/histidinol_DH"/>
</dbReference>
<dbReference type="EMBL" id="AP023359">
    <property type="protein sequence ID" value="BCJ65805.1"/>
    <property type="molecule type" value="Genomic_DNA"/>
</dbReference>
<dbReference type="InterPro" id="IPR029510">
    <property type="entry name" value="Ald_DH_CS_GLU"/>
</dbReference>
<evidence type="ECO:0000313" key="6">
    <source>
        <dbReference type="EMBL" id="BCJ65805.1"/>
    </source>
</evidence>
<proteinExistence type="inferred from homology"/>
<comment type="similarity">
    <text evidence="1 4">Belongs to the aldehyde dehydrogenase family.</text>
</comment>
<dbReference type="AlphaFoldDB" id="A0A810N2P5"/>
<dbReference type="Proteomes" id="UP000680866">
    <property type="component" value="Chromosome"/>
</dbReference>
<accession>A0A810N2P5</accession>
<evidence type="ECO:0000256" key="1">
    <source>
        <dbReference type="ARBA" id="ARBA00009986"/>
    </source>
</evidence>
<evidence type="ECO:0000256" key="2">
    <source>
        <dbReference type="ARBA" id="ARBA00023002"/>
    </source>
</evidence>
<dbReference type="Pfam" id="PF00171">
    <property type="entry name" value="Aldedh"/>
    <property type="match status" value="1"/>
</dbReference>
<dbReference type="InterPro" id="IPR016163">
    <property type="entry name" value="Ald_DH_C"/>
</dbReference>